<dbReference type="InterPro" id="IPR042211">
    <property type="entry name" value="CRISPR-assoc_Cas1_N"/>
</dbReference>
<dbReference type="GO" id="GO:0003677">
    <property type="term" value="F:DNA binding"/>
    <property type="evidence" value="ECO:0007669"/>
    <property type="project" value="UniProtKB-KW"/>
</dbReference>
<keyword evidence="2 8" id="KW-0479">Metal-binding</keyword>
<evidence type="ECO:0000256" key="6">
    <source>
        <dbReference type="ARBA" id="ARBA00023118"/>
    </source>
</evidence>
<dbReference type="GO" id="GO:0046872">
    <property type="term" value="F:metal ion binding"/>
    <property type="evidence" value="ECO:0007669"/>
    <property type="project" value="UniProtKB-UniRule"/>
</dbReference>
<dbReference type="CDD" id="cd09719">
    <property type="entry name" value="Cas1_I-E"/>
    <property type="match status" value="1"/>
</dbReference>
<comment type="function">
    <text evidence="8">CRISPR (clustered regularly interspaced short palindromic repeat), is an adaptive immune system that provides protection against mobile genetic elements (viruses, transposable elements and conjugative plasmids). CRISPR clusters contain spacers, sequences complementary to antecedent mobile elements, and target invading nucleic acids. CRISPR clusters are transcribed and processed into CRISPR RNA (crRNA). Acts as a dsDNA endonuclease. Involved in the integration of spacer DNA into the CRISPR cassette.</text>
</comment>
<dbReference type="InterPro" id="IPR042206">
    <property type="entry name" value="CRISPR-assoc_Cas1_C"/>
</dbReference>
<keyword evidence="4 8" id="KW-0378">Hydrolase</keyword>
<feature type="binding site" evidence="8">
    <location>
        <position position="224"/>
    </location>
    <ligand>
        <name>Mn(2+)</name>
        <dbReference type="ChEBI" id="CHEBI:29035"/>
    </ligand>
</feature>
<evidence type="ECO:0000256" key="2">
    <source>
        <dbReference type="ARBA" id="ARBA00022723"/>
    </source>
</evidence>
<dbReference type="GO" id="GO:0016787">
    <property type="term" value="F:hydrolase activity"/>
    <property type="evidence" value="ECO:0007669"/>
    <property type="project" value="UniProtKB-KW"/>
</dbReference>
<evidence type="ECO:0000313" key="10">
    <source>
        <dbReference type="Proteomes" id="UP000516117"/>
    </source>
</evidence>
<sequence length="310" mass="34139">MKGAAPPSSRQLLRVEDRVTFLHLERCTISRDSNAITATDQRGTVHVPAATLSAVLLGPGTRVTHHAMMLLAQCGVTVVWVGEQGVRYYAHGSSLARSTRLLEAQADAVSNTRKRLAVARRMYEMRFPDEVVSGLTMQQLRGREGARVRSIYRLHSERTGVDWKRRDYDPEAFTDSDAINQALSAAHSCLYGVVHAVIVSLGCSPGLGFVHTGHSRALVYDMADLYKAQCTIPIAFDTVADDPPDITGEVRRAVRDALREGDILKRCVRDLRDLLLPGDETELDIDVIQLWDDRAGAVAAGVSYGDEVDW</sequence>
<gene>
    <name evidence="9" type="primary">cas1e</name>
    <name evidence="8" type="synonym">cas1</name>
    <name evidence="9" type="ORF">H9L22_10415</name>
</gene>
<dbReference type="InterPro" id="IPR002729">
    <property type="entry name" value="CRISPR-assoc_Cas1"/>
</dbReference>
<name>A0A7H0H2F1_9ACTN</name>
<keyword evidence="5 8" id="KW-0460">Magnesium</keyword>
<comment type="similarity">
    <text evidence="8">Belongs to the CRISPR-associated endonuclease Cas1 family.</text>
</comment>
<keyword evidence="7 8" id="KW-0238">DNA-binding</keyword>
<evidence type="ECO:0000256" key="7">
    <source>
        <dbReference type="ARBA" id="ARBA00023125"/>
    </source>
</evidence>
<dbReference type="Gene3D" id="3.100.10.20">
    <property type="entry name" value="CRISPR-associated endonuclease Cas1, N-terminal domain"/>
    <property type="match status" value="1"/>
</dbReference>
<keyword evidence="3 8" id="KW-0255">Endonuclease</keyword>
<comment type="cofactor">
    <cofactor evidence="8">
        <name>Mg(2+)</name>
        <dbReference type="ChEBI" id="CHEBI:18420"/>
    </cofactor>
    <cofactor evidence="8">
        <name>Mn(2+)</name>
        <dbReference type="ChEBI" id="CHEBI:29035"/>
    </cofactor>
</comment>
<dbReference type="Proteomes" id="UP000516117">
    <property type="component" value="Chromosome"/>
</dbReference>
<comment type="subunit">
    <text evidence="8">Homodimer, forms a heterotetramer with a Cas2 homodimer.</text>
</comment>
<organism evidence="9 10">
    <name type="scientific">Tessaracoccus defluvii</name>
    <dbReference type="NCBI Taxonomy" id="1285901"/>
    <lineage>
        <taxon>Bacteria</taxon>
        <taxon>Bacillati</taxon>
        <taxon>Actinomycetota</taxon>
        <taxon>Actinomycetes</taxon>
        <taxon>Propionibacteriales</taxon>
        <taxon>Propionibacteriaceae</taxon>
        <taxon>Tessaracoccus</taxon>
    </lineage>
</organism>
<keyword evidence="10" id="KW-1185">Reference proteome</keyword>
<evidence type="ECO:0000256" key="5">
    <source>
        <dbReference type="ARBA" id="ARBA00022842"/>
    </source>
</evidence>
<evidence type="ECO:0000313" key="9">
    <source>
        <dbReference type="EMBL" id="QNP54717.1"/>
    </source>
</evidence>
<evidence type="ECO:0000256" key="4">
    <source>
        <dbReference type="ARBA" id="ARBA00022801"/>
    </source>
</evidence>
<dbReference type="HAMAP" id="MF_01470">
    <property type="entry name" value="Cas1"/>
    <property type="match status" value="1"/>
</dbReference>
<keyword evidence="1 8" id="KW-0540">Nuclease</keyword>
<dbReference type="NCBIfam" id="TIGR03638">
    <property type="entry name" value="cas1_ECOLI"/>
    <property type="match status" value="1"/>
</dbReference>
<dbReference type="AlphaFoldDB" id="A0A7H0H2F1"/>
<reference evidence="9 10" key="1">
    <citation type="submission" date="2020-08" db="EMBL/GenBank/DDBJ databases">
        <title>Genome sequence of Tessaracoccus defluvii JCM 17540T.</title>
        <authorList>
            <person name="Hyun D.-W."/>
            <person name="Bae J.-W."/>
        </authorList>
    </citation>
    <scope>NUCLEOTIDE SEQUENCE [LARGE SCALE GENOMIC DNA]</scope>
    <source>
        <strain evidence="9 10">JCM 17540</strain>
    </source>
</reference>
<dbReference type="RefSeq" id="WP_187719855.1">
    <property type="nucleotide sequence ID" value="NZ_BAABBL010000008.1"/>
</dbReference>
<feature type="binding site" evidence="8">
    <location>
        <position position="144"/>
    </location>
    <ligand>
        <name>Mn(2+)</name>
        <dbReference type="ChEBI" id="CHEBI:29035"/>
    </ligand>
</feature>
<dbReference type="Gene3D" id="1.20.120.920">
    <property type="entry name" value="CRISPR-associated endonuclease Cas1, C-terminal domain"/>
    <property type="match status" value="1"/>
</dbReference>
<dbReference type="EC" id="3.1.-.-" evidence="8"/>
<evidence type="ECO:0000256" key="8">
    <source>
        <dbReference type="HAMAP-Rule" id="MF_01470"/>
    </source>
</evidence>
<dbReference type="GO" id="GO:0004520">
    <property type="term" value="F:DNA endonuclease activity"/>
    <property type="evidence" value="ECO:0007669"/>
    <property type="project" value="InterPro"/>
</dbReference>
<keyword evidence="8" id="KW-0464">Manganese</keyword>
<evidence type="ECO:0000256" key="1">
    <source>
        <dbReference type="ARBA" id="ARBA00022722"/>
    </source>
</evidence>
<dbReference type="EMBL" id="CP060789">
    <property type="protein sequence ID" value="QNP54717.1"/>
    <property type="molecule type" value="Genomic_DNA"/>
</dbReference>
<dbReference type="KEGG" id="tdf:H9L22_10415"/>
<evidence type="ECO:0000256" key="3">
    <source>
        <dbReference type="ARBA" id="ARBA00022759"/>
    </source>
</evidence>
<dbReference type="InterPro" id="IPR033641">
    <property type="entry name" value="Cas1_I-E"/>
</dbReference>
<dbReference type="InterPro" id="IPR050646">
    <property type="entry name" value="Cas1"/>
</dbReference>
<proteinExistence type="inferred from homology"/>
<dbReference type="PANTHER" id="PTHR34353:SF3">
    <property type="entry name" value="CRISPR-ASSOCIATED ENDONUCLEASE CAS1"/>
    <property type="match status" value="1"/>
</dbReference>
<dbReference type="InterPro" id="IPR019851">
    <property type="entry name" value="CRISPR-assoc_Cas1_ECOLI"/>
</dbReference>
<keyword evidence="6 8" id="KW-0051">Antiviral defense</keyword>
<dbReference type="PANTHER" id="PTHR34353">
    <property type="entry name" value="CRISPR-ASSOCIATED ENDONUCLEASE CAS1 1"/>
    <property type="match status" value="1"/>
</dbReference>
<dbReference type="GO" id="GO:0043571">
    <property type="term" value="P:maintenance of CRISPR repeat elements"/>
    <property type="evidence" value="ECO:0007669"/>
    <property type="project" value="UniProtKB-UniRule"/>
</dbReference>
<dbReference type="GO" id="GO:0051607">
    <property type="term" value="P:defense response to virus"/>
    <property type="evidence" value="ECO:0007669"/>
    <property type="project" value="UniProtKB-UniRule"/>
</dbReference>
<feature type="binding site" evidence="8">
    <location>
        <position position="211"/>
    </location>
    <ligand>
        <name>Mn(2+)</name>
        <dbReference type="ChEBI" id="CHEBI:29035"/>
    </ligand>
</feature>
<dbReference type="Pfam" id="PF01867">
    <property type="entry name" value="Cas_Cas1"/>
    <property type="match status" value="2"/>
</dbReference>
<protein>
    <recommendedName>
        <fullName evidence="8">CRISPR-associated endonuclease Cas1</fullName>
        <ecNumber evidence="8">3.1.-.-</ecNumber>
    </recommendedName>
</protein>
<accession>A0A7H0H2F1</accession>